<reference evidence="2" key="1">
    <citation type="submission" date="2024-07" db="EMBL/GenBank/DDBJ databases">
        <title>Two chromosome-level genome assemblies of Korean endemic species Abeliophyllum distichum and Forsythia ovata (Oleaceae).</title>
        <authorList>
            <person name="Jang H."/>
        </authorList>
    </citation>
    <scope>NUCLEOTIDE SEQUENCE [LARGE SCALE GENOMIC DNA]</scope>
</reference>
<keyword evidence="1" id="KW-0808">Transferase</keyword>
<dbReference type="EMBL" id="JBFOLK010000007">
    <property type="protein sequence ID" value="KAL2497890.1"/>
    <property type="molecule type" value="Genomic_DNA"/>
</dbReference>
<dbReference type="AlphaFoldDB" id="A0ABD1SAV0"/>
<evidence type="ECO:0000313" key="2">
    <source>
        <dbReference type="Proteomes" id="UP001604336"/>
    </source>
</evidence>
<dbReference type="Proteomes" id="UP001604336">
    <property type="component" value="Unassembled WGS sequence"/>
</dbReference>
<keyword evidence="1" id="KW-0548">Nucleotidyltransferase</keyword>
<dbReference type="GO" id="GO:0003964">
    <property type="term" value="F:RNA-directed DNA polymerase activity"/>
    <property type="evidence" value="ECO:0007669"/>
    <property type="project" value="UniProtKB-KW"/>
</dbReference>
<accession>A0ABD1SAV0</accession>
<keyword evidence="1" id="KW-0695">RNA-directed DNA polymerase</keyword>
<protein>
    <submittedName>
        <fullName evidence="1">Reverse transcriptase</fullName>
    </submittedName>
</protein>
<sequence>MGEVKGLNRWGRDRNLVWDKTSSGQYDPHFQQLEKRVSLEDMFGKFIEKTEQYMEANNHFMRKTETTLQNQVMSIKNLETIIGQMAVTISGKVLGTLPRNIEMNHKEHAKAITTRNGVQLLEIHVKRQVADKENVLSTIEKCME</sequence>
<comment type="caution">
    <text evidence="1">The sequence shown here is derived from an EMBL/GenBank/DDBJ whole genome shotgun (WGS) entry which is preliminary data.</text>
</comment>
<proteinExistence type="predicted"/>
<name>A0ABD1SAV0_9LAMI</name>
<evidence type="ECO:0000313" key="1">
    <source>
        <dbReference type="EMBL" id="KAL2497890.1"/>
    </source>
</evidence>
<keyword evidence="2" id="KW-1185">Reference proteome</keyword>
<gene>
    <name evidence="1" type="ORF">Adt_23440</name>
</gene>
<organism evidence="1 2">
    <name type="scientific">Abeliophyllum distichum</name>
    <dbReference type="NCBI Taxonomy" id="126358"/>
    <lineage>
        <taxon>Eukaryota</taxon>
        <taxon>Viridiplantae</taxon>
        <taxon>Streptophyta</taxon>
        <taxon>Embryophyta</taxon>
        <taxon>Tracheophyta</taxon>
        <taxon>Spermatophyta</taxon>
        <taxon>Magnoliopsida</taxon>
        <taxon>eudicotyledons</taxon>
        <taxon>Gunneridae</taxon>
        <taxon>Pentapetalae</taxon>
        <taxon>asterids</taxon>
        <taxon>lamiids</taxon>
        <taxon>Lamiales</taxon>
        <taxon>Oleaceae</taxon>
        <taxon>Forsythieae</taxon>
        <taxon>Abeliophyllum</taxon>
    </lineage>
</organism>